<proteinExistence type="predicted"/>
<feature type="domain" description="Cytochrome C Planctomycete-type" evidence="6">
    <location>
        <begin position="65"/>
        <end position="111"/>
    </location>
</feature>
<dbReference type="KEGG" id="ccos:Pan44_31450"/>
<evidence type="ECO:0000313" key="8">
    <source>
        <dbReference type="EMBL" id="QDT55103.1"/>
    </source>
</evidence>
<evidence type="ECO:0008006" key="10">
    <source>
        <dbReference type="Google" id="ProtNLM"/>
    </source>
</evidence>
<evidence type="ECO:0000313" key="9">
    <source>
        <dbReference type="Proteomes" id="UP000315700"/>
    </source>
</evidence>
<dbReference type="Pfam" id="PF07624">
    <property type="entry name" value="PSD2"/>
    <property type="match status" value="1"/>
</dbReference>
<dbReference type="Pfam" id="PF07627">
    <property type="entry name" value="PSCyt3"/>
    <property type="match status" value="1"/>
</dbReference>
<feature type="domain" description="DUF1587" evidence="3">
    <location>
        <begin position="150"/>
        <end position="213"/>
    </location>
</feature>
<evidence type="ECO:0000259" key="7">
    <source>
        <dbReference type="Pfam" id="PF07637"/>
    </source>
</evidence>
<dbReference type="AlphaFoldDB" id="A0A517SG46"/>
<evidence type="ECO:0000259" key="5">
    <source>
        <dbReference type="Pfam" id="PF07631"/>
    </source>
</evidence>
<keyword evidence="9" id="KW-1185">Reference proteome</keyword>
<protein>
    <recommendedName>
        <fullName evidence="10">Planctomycete cytochrome C</fullName>
    </recommendedName>
</protein>
<evidence type="ECO:0000259" key="6">
    <source>
        <dbReference type="Pfam" id="PF07635"/>
    </source>
</evidence>
<evidence type="ECO:0000259" key="4">
    <source>
        <dbReference type="Pfam" id="PF07627"/>
    </source>
</evidence>
<evidence type="ECO:0000259" key="2">
    <source>
        <dbReference type="Pfam" id="PF07624"/>
    </source>
</evidence>
<gene>
    <name evidence="8" type="ORF">Pan44_31450</name>
</gene>
<feature type="domain" description="DUF1585" evidence="2">
    <location>
        <begin position="752"/>
        <end position="825"/>
    </location>
</feature>
<dbReference type="Pfam" id="PF07631">
    <property type="entry name" value="PSD4"/>
    <property type="match status" value="1"/>
</dbReference>
<dbReference type="InterPro" id="IPR013036">
    <property type="entry name" value="DUF1587"/>
</dbReference>
<feature type="domain" description="DUF1592" evidence="5">
    <location>
        <begin position="486"/>
        <end position="613"/>
    </location>
</feature>
<evidence type="ECO:0000256" key="1">
    <source>
        <dbReference type="SAM" id="MobiDB-lite"/>
    </source>
</evidence>
<feature type="region of interest" description="Disordered" evidence="1">
    <location>
        <begin position="733"/>
        <end position="753"/>
    </location>
</feature>
<dbReference type="InterPro" id="IPR011478">
    <property type="entry name" value="DUF1585"/>
</dbReference>
<dbReference type="EMBL" id="CP036271">
    <property type="protein sequence ID" value="QDT55103.1"/>
    <property type="molecule type" value="Genomic_DNA"/>
</dbReference>
<sequence>MIRFDQEAFDGHGPAMTSRCSRLAPGASGRLAFALLLLAGLAPGASSRAADTLEPRLKTYLDTHCVVCHGADSPKSDFRIDTLSPRIGLEDTPQWLEVMERISSGEMPPPDYKQRPGSQESTEIVELLSARMKEGEAARLAARGRVSYNRLSREEYVNTVRDLIGVQYNATDPGGFLEDPEWRGLERIGSVMTLSPSQIEKYLAAAEVVLAEAYPSKKPPLLEFTKRAIIEKQIDPPHRERLNALGLIDKVRYEMWPGDLYRYSGSEPLPEAGIYEISYTLSGLKPENGRAPRLFVYESKLDRVLHEEDVVAPEDQPVTVTFQAHLPKGRPDILVINQVPGPSNNPRSGRHGRTPFLSTKEGRIPWQMKLTDEQGRPRYPFLILDSVSFRGPIVTAEEQRRREEYFPSEPGNMDQVRAGLGRLARRAFRRPAAPGELEAYVGIVRDELAAGEPFAEALKAGMLAILCSKSFLFVTEGDEHEDRTTLNDWEIASRLSYLLWSTMPDDELLLLAEQGKLRDQKERARQLARMLADPRARRFSDSFAGQWLQLRNVGKFPPDKKLYPDYDSSLEKAMVEEPRAFFQEVLHEGLTLREFIDSDWSMLNARLAKFYGLPETGLTGSAVQRVSLSAESHRGGLLTQAAILSLTSDGTRHRPVHRGKWVSEAILGRVPPPPPANVDPIEPNPVDAPKATLRMKLEAHIHDARCASCHSKIDPLGLAFENFDAIGRWREEETVEGTGSNPRVNSAGQFPDGRRYETPEEFKGLMLGHLDDFQAAFIEKLACYGLRRTMSFDDRDELKEIAAAGRADDYRLRSILEAFVVSDLFVKR</sequence>
<dbReference type="InterPro" id="IPR011429">
    <property type="entry name" value="Cyt_c_Planctomycete-type"/>
</dbReference>
<dbReference type="InParanoid" id="A0A517SG46"/>
<dbReference type="InterPro" id="IPR013042">
    <property type="entry name" value="DUF1592"/>
</dbReference>
<feature type="compositionally biased region" description="Polar residues" evidence="1">
    <location>
        <begin position="737"/>
        <end position="748"/>
    </location>
</feature>
<reference evidence="8 9" key="1">
    <citation type="submission" date="2019-02" db="EMBL/GenBank/DDBJ databases">
        <title>Deep-cultivation of Planctomycetes and their phenomic and genomic characterization uncovers novel biology.</title>
        <authorList>
            <person name="Wiegand S."/>
            <person name="Jogler M."/>
            <person name="Boedeker C."/>
            <person name="Pinto D."/>
            <person name="Vollmers J."/>
            <person name="Rivas-Marin E."/>
            <person name="Kohn T."/>
            <person name="Peeters S.H."/>
            <person name="Heuer A."/>
            <person name="Rast P."/>
            <person name="Oberbeckmann S."/>
            <person name="Bunk B."/>
            <person name="Jeske O."/>
            <person name="Meyerdierks A."/>
            <person name="Storesund J.E."/>
            <person name="Kallscheuer N."/>
            <person name="Luecker S."/>
            <person name="Lage O.M."/>
            <person name="Pohl T."/>
            <person name="Merkel B.J."/>
            <person name="Hornburger P."/>
            <person name="Mueller R.-W."/>
            <person name="Bruemmer F."/>
            <person name="Labrenz M."/>
            <person name="Spormann A.M."/>
            <person name="Op den Camp H."/>
            <person name="Overmann J."/>
            <person name="Amann R."/>
            <person name="Jetten M.S.M."/>
            <person name="Mascher T."/>
            <person name="Medema M.H."/>
            <person name="Devos D.P."/>
            <person name="Kaster A.-K."/>
            <person name="Ovreas L."/>
            <person name="Rohde M."/>
            <person name="Galperin M.Y."/>
            <person name="Jogler C."/>
        </authorList>
    </citation>
    <scope>NUCLEOTIDE SEQUENCE [LARGE SCALE GENOMIC DNA]</scope>
    <source>
        <strain evidence="8 9">Pan44</strain>
    </source>
</reference>
<evidence type="ECO:0000259" key="3">
    <source>
        <dbReference type="Pfam" id="PF07626"/>
    </source>
</evidence>
<dbReference type="InterPro" id="IPR013039">
    <property type="entry name" value="DUF1588"/>
</dbReference>
<organism evidence="8 9">
    <name type="scientific">Caulifigura coniformis</name>
    <dbReference type="NCBI Taxonomy" id="2527983"/>
    <lineage>
        <taxon>Bacteria</taxon>
        <taxon>Pseudomonadati</taxon>
        <taxon>Planctomycetota</taxon>
        <taxon>Planctomycetia</taxon>
        <taxon>Planctomycetales</taxon>
        <taxon>Planctomycetaceae</taxon>
        <taxon>Caulifigura</taxon>
    </lineage>
</organism>
<name>A0A517SG46_9PLAN</name>
<feature type="domain" description="DUF1588" evidence="4">
    <location>
        <begin position="634"/>
        <end position="733"/>
    </location>
</feature>
<feature type="domain" description="DUF1595" evidence="7">
    <location>
        <begin position="416"/>
        <end position="476"/>
    </location>
</feature>
<dbReference type="RefSeq" id="WP_197453352.1">
    <property type="nucleotide sequence ID" value="NZ_CP036271.1"/>
</dbReference>
<dbReference type="Pfam" id="PF07635">
    <property type="entry name" value="PSCyt1"/>
    <property type="match status" value="1"/>
</dbReference>
<dbReference type="Pfam" id="PF07626">
    <property type="entry name" value="PSD3"/>
    <property type="match status" value="1"/>
</dbReference>
<dbReference type="Proteomes" id="UP000315700">
    <property type="component" value="Chromosome"/>
</dbReference>
<accession>A0A517SG46</accession>
<dbReference type="InterPro" id="IPR013043">
    <property type="entry name" value="DUF1595"/>
</dbReference>
<dbReference type="Pfam" id="PF07637">
    <property type="entry name" value="PSD5"/>
    <property type="match status" value="1"/>
</dbReference>